<dbReference type="InterPro" id="IPR020843">
    <property type="entry name" value="ER"/>
</dbReference>
<dbReference type="EMBL" id="ML178814">
    <property type="protein sequence ID" value="TFL07860.1"/>
    <property type="molecule type" value="Genomic_DNA"/>
</dbReference>
<dbReference type="SUPFAM" id="SSF51735">
    <property type="entry name" value="NAD(P)-binding Rossmann-fold domains"/>
    <property type="match status" value="1"/>
</dbReference>
<sequence length="343" mass="36973">MPEITNARHVVNEYTSGYPIPGQTTVYDTTQTIDLDTVPLNGGILAKVLLLSVDPYLKRFFNPGSPVPLGSPITSYGILKLIRSEHEKFTTLGAILIGHGNTRHEEYTIITKEEVASGSVTALTPYENLPLSVYIGAAGMPGLTAFTGWKKYADPKEGETVFVTTAAGAVGSLVVQIAKHAGLKVIGSAGSEEKVKFLKELGVHVAFNYKTTDTREVLKNEGPIDIFWDHVGGDSIDAALENSNIGARYIICGAISGYSGQPAPVHNLARIMYSQINIYGHFVIPLIPQYQAAFDEEIVPRLADGTFKYREDRLDGLEKAPQALLDVLNGGNVGKSVVVVGEE</sequence>
<keyword evidence="1" id="KW-0560">Oxidoreductase</keyword>
<evidence type="ECO:0000259" key="2">
    <source>
        <dbReference type="SMART" id="SM00829"/>
    </source>
</evidence>
<dbReference type="PANTHER" id="PTHR43205:SF7">
    <property type="entry name" value="PROSTAGLANDIN REDUCTASE 1"/>
    <property type="match status" value="1"/>
</dbReference>
<dbReference type="AlphaFoldDB" id="A0A5C3R3P4"/>
<dbReference type="InterPro" id="IPR045010">
    <property type="entry name" value="MDR_fam"/>
</dbReference>
<dbReference type="SUPFAM" id="SSF50129">
    <property type="entry name" value="GroES-like"/>
    <property type="match status" value="1"/>
</dbReference>
<evidence type="ECO:0000313" key="4">
    <source>
        <dbReference type="Proteomes" id="UP000305067"/>
    </source>
</evidence>
<organism evidence="3 4">
    <name type="scientific">Pterulicium gracile</name>
    <dbReference type="NCBI Taxonomy" id="1884261"/>
    <lineage>
        <taxon>Eukaryota</taxon>
        <taxon>Fungi</taxon>
        <taxon>Dikarya</taxon>
        <taxon>Basidiomycota</taxon>
        <taxon>Agaricomycotina</taxon>
        <taxon>Agaricomycetes</taxon>
        <taxon>Agaricomycetidae</taxon>
        <taxon>Agaricales</taxon>
        <taxon>Pleurotineae</taxon>
        <taxon>Pterulaceae</taxon>
        <taxon>Pterulicium</taxon>
    </lineage>
</organism>
<proteinExistence type="predicted"/>
<dbReference type="Gene3D" id="3.90.180.10">
    <property type="entry name" value="Medium-chain alcohol dehydrogenases, catalytic domain"/>
    <property type="match status" value="1"/>
</dbReference>
<dbReference type="InterPro" id="IPR011032">
    <property type="entry name" value="GroES-like_sf"/>
</dbReference>
<dbReference type="Gene3D" id="3.40.50.720">
    <property type="entry name" value="NAD(P)-binding Rossmann-like Domain"/>
    <property type="match status" value="1"/>
</dbReference>
<dbReference type="CDD" id="cd05288">
    <property type="entry name" value="PGDH"/>
    <property type="match status" value="1"/>
</dbReference>
<dbReference type="GO" id="GO:0016628">
    <property type="term" value="F:oxidoreductase activity, acting on the CH-CH group of donors, NAD or NADP as acceptor"/>
    <property type="evidence" value="ECO:0007669"/>
    <property type="project" value="InterPro"/>
</dbReference>
<dbReference type="InterPro" id="IPR013149">
    <property type="entry name" value="ADH-like_C"/>
</dbReference>
<dbReference type="FunFam" id="3.40.50.720:FF:000121">
    <property type="entry name" value="Prostaglandin reductase 2"/>
    <property type="match status" value="1"/>
</dbReference>
<evidence type="ECO:0000313" key="3">
    <source>
        <dbReference type="EMBL" id="TFL07860.1"/>
    </source>
</evidence>
<reference evidence="3 4" key="1">
    <citation type="journal article" date="2019" name="Nat. Ecol. Evol.">
        <title>Megaphylogeny resolves global patterns of mushroom evolution.</title>
        <authorList>
            <person name="Varga T."/>
            <person name="Krizsan K."/>
            <person name="Foldi C."/>
            <person name="Dima B."/>
            <person name="Sanchez-Garcia M."/>
            <person name="Sanchez-Ramirez S."/>
            <person name="Szollosi G.J."/>
            <person name="Szarkandi J.G."/>
            <person name="Papp V."/>
            <person name="Albert L."/>
            <person name="Andreopoulos W."/>
            <person name="Angelini C."/>
            <person name="Antonin V."/>
            <person name="Barry K.W."/>
            <person name="Bougher N.L."/>
            <person name="Buchanan P."/>
            <person name="Buyck B."/>
            <person name="Bense V."/>
            <person name="Catcheside P."/>
            <person name="Chovatia M."/>
            <person name="Cooper J."/>
            <person name="Damon W."/>
            <person name="Desjardin D."/>
            <person name="Finy P."/>
            <person name="Geml J."/>
            <person name="Haridas S."/>
            <person name="Hughes K."/>
            <person name="Justo A."/>
            <person name="Karasinski D."/>
            <person name="Kautmanova I."/>
            <person name="Kiss B."/>
            <person name="Kocsube S."/>
            <person name="Kotiranta H."/>
            <person name="LaButti K.M."/>
            <person name="Lechner B.E."/>
            <person name="Liimatainen K."/>
            <person name="Lipzen A."/>
            <person name="Lukacs Z."/>
            <person name="Mihaltcheva S."/>
            <person name="Morgado L.N."/>
            <person name="Niskanen T."/>
            <person name="Noordeloos M.E."/>
            <person name="Ohm R.A."/>
            <person name="Ortiz-Santana B."/>
            <person name="Ovrebo C."/>
            <person name="Racz N."/>
            <person name="Riley R."/>
            <person name="Savchenko A."/>
            <person name="Shiryaev A."/>
            <person name="Soop K."/>
            <person name="Spirin V."/>
            <person name="Szebenyi C."/>
            <person name="Tomsovsky M."/>
            <person name="Tulloss R.E."/>
            <person name="Uehling J."/>
            <person name="Grigoriev I.V."/>
            <person name="Vagvolgyi C."/>
            <person name="Papp T."/>
            <person name="Martin F.M."/>
            <person name="Miettinen O."/>
            <person name="Hibbett D.S."/>
            <person name="Nagy L.G."/>
        </authorList>
    </citation>
    <scope>NUCLEOTIDE SEQUENCE [LARGE SCALE GENOMIC DNA]</scope>
    <source>
        <strain evidence="3 4">CBS 309.79</strain>
    </source>
</reference>
<name>A0A5C3R3P4_9AGAR</name>
<protein>
    <recommendedName>
        <fullName evidence="2">Enoyl reductase (ER) domain-containing protein</fullName>
    </recommendedName>
</protein>
<evidence type="ECO:0000256" key="1">
    <source>
        <dbReference type="ARBA" id="ARBA00023002"/>
    </source>
</evidence>
<dbReference type="Pfam" id="PF00107">
    <property type="entry name" value="ADH_zinc_N"/>
    <property type="match status" value="1"/>
</dbReference>
<feature type="domain" description="Enoyl reductase (ER)" evidence="2">
    <location>
        <begin position="77"/>
        <end position="338"/>
    </location>
</feature>
<dbReference type="InterPro" id="IPR036291">
    <property type="entry name" value="NAD(P)-bd_dom_sf"/>
</dbReference>
<accession>A0A5C3R3P4</accession>
<gene>
    <name evidence="3" type="ORF">BDV98DRAFT_558593</name>
</gene>
<dbReference type="SMART" id="SM00829">
    <property type="entry name" value="PKS_ER"/>
    <property type="match status" value="1"/>
</dbReference>
<dbReference type="OrthoDB" id="809632at2759"/>
<keyword evidence="4" id="KW-1185">Reference proteome</keyword>
<dbReference type="Proteomes" id="UP000305067">
    <property type="component" value="Unassembled WGS sequence"/>
</dbReference>
<dbReference type="PANTHER" id="PTHR43205">
    <property type="entry name" value="PROSTAGLANDIN REDUCTASE"/>
    <property type="match status" value="1"/>
</dbReference>